<accession>A0ABV0JCZ0</accession>
<name>A0ABV0JCZ0_9CYAN</name>
<proteinExistence type="predicted"/>
<protein>
    <submittedName>
        <fullName evidence="1">Uncharacterized protein</fullName>
    </submittedName>
</protein>
<dbReference type="EMBL" id="JAMPKM010000015">
    <property type="protein sequence ID" value="MEP0819652.1"/>
    <property type="molecule type" value="Genomic_DNA"/>
</dbReference>
<evidence type="ECO:0000313" key="2">
    <source>
        <dbReference type="Proteomes" id="UP001464891"/>
    </source>
</evidence>
<gene>
    <name evidence="1" type="ORF">NC998_21360</name>
</gene>
<comment type="caution">
    <text evidence="1">The sequence shown here is derived from an EMBL/GenBank/DDBJ whole genome shotgun (WGS) entry which is preliminary data.</text>
</comment>
<organism evidence="1 2">
    <name type="scientific">Trichocoleus desertorum GB2-A4</name>
    <dbReference type="NCBI Taxonomy" id="2933944"/>
    <lineage>
        <taxon>Bacteria</taxon>
        <taxon>Bacillati</taxon>
        <taxon>Cyanobacteriota</taxon>
        <taxon>Cyanophyceae</taxon>
        <taxon>Leptolyngbyales</taxon>
        <taxon>Trichocoleusaceae</taxon>
        <taxon>Trichocoleus</taxon>
    </lineage>
</organism>
<evidence type="ECO:0000313" key="1">
    <source>
        <dbReference type="EMBL" id="MEP0819652.1"/>
    </source>
</evidence>
<reference evidence="1 2" key="1">
    <citation type="submission" date="2022-04" db="EMBL/GenBank/DDBJ databases">
        <title>Positive selection, recombination, and allopatry shape intraspecific diversity of widespread and dominant cyanobacteria.</title>
        <authorList>
            <person name="Wei J."/>
            <person name="Shu W."/>
            <person name="Hu C."/>
        </authorList>
    </citation>
    <scope>NUCLEOTIDE SEQUENCE [LARGE SCALE GENOMIC DNA]</scope>
    <source>
        <strain evidence="1 2">GB2-A4</strain>
    </source>
</reference>
<dbReference type="RefSeq" id="WP_190440783.1">
    <property type="nucleotide sequence ID" value="NZ_JAMPKM010000015.1"/>
</dbReference>
<keyword evidence="2" id="KW-1185">Reference proteome</keyword>
<dbReference type="Proteomes" id="UP001464891">
    <property type="component" value="Unassembled WGS sequence"/>
</dbReference>
<sequence>MATPTTAPTSSPEMVRAIQERDMLVRECQGLLWQVARRPGCIKLLMGVRRQLQIFAGYKKGRWER</sequence>